<reference evidence="2 3" key="1">
    <citation type="submission" date="2014-06" db="EMBL/GenBank/DDBJ databases">
        <authorList>
            <person name="Ju J."/>
            <person name="Zhang J."/>
        </authorList>
    </citation>
    <scope>NUCLEOTIDE SEQUENCE [LARGE SCALE GENOMIC DNA]</scope>
    <source>
        <strain evidence="2">DmW_045</strain>
    </source>
</reference>
<keyword evidence="1" id="KW-0472">Membrane</keyword>
<name>A0A251ZYN5_9PROT</name>
<evidence type="ECO:0000313" key="2">
    <source>
        <dbReference type="EMBL" id="OUI79764.1"/>
    </source>
</evidence>
<organism evidence="2 3">
    <name type="scientific">Acetobacter orientalis</name>
    <dbReference type="NCBI Taxonomy" id="146474"/>
    <lineage>
        <taxon>Bacteria</taxon>
        <taxon>Pseudomonadati</taxon>
        <taxon>Pseudomonadota</taxon>
        <taxon>Alphaproteobacteria</taxon>
        <taxon>Acetobacterales</taxon>
        <taxon>Acetobacteraceae</taxon>
        <taxon>Acetobacter</taxon>
    </lineage>
</organism>
<evidence type="ECO:0008006" key="4">
    <source>
        <dbReference type="Google" id="ProtNLM"/>
    </source>
</evidence>
<dbReference type="AlphaFoldDB" id="A0A251ZYN5"/>
<dbReference type="RefSeq" id="WP_086553084.1">
    <property type="nucleotide sequence ID" value="NZ_JOMO01000052.1"/>
</dbReference>
<comment type="caution">
    <text evidence="2">The sequence shown here is derived from an EMBL/GenBank/DDBJ whole genome shotgun (WGS) entry which is preliminary data.</text>
</comment>
<dbReference type="Proteomes" id="UP000194639">
    <property type="component" value="Unassembled WGS sequence"/>
</dbReference>
<proteinExistence type="predicted"/>
<keyword evidence="1" id="KW-1133">Transmembrane helix</keyword>
<gene>
    <name evidence="2" type="ORF">HK12_12110</name>
</gene>
<sequence>MQKSAKWALCLGGIVAVYTSLNLGAWWYLHSLQGRFQQQTGCTLGVARSHTSVGVGALQRVLDGAQVRCSSGAASHAPRVVYSHSVRLELALWHPFSVKLTVLGGQKIGWAEPTPVWLAQSDGPALYLSVPLWQRGSGGYGALFKADFLHVAFLQGPLAGQGVVLQQVQGKAVWNSQASAQESLFGLVLSAQQAAFTFWKDPVAHFNVAAALPGPATGHTGLWRGLGIEAQHVATQPPSGQAAMLERSSGVPDIVVQNIEGTWRGLSVGWSARLWVAATADVQGESWLTLPNWRSVMATVQAQNLLTPYQRTVLQQVQQAVEQQHTFPDGPLTLALPVRNGQVSLGPCRLSVTRLSCPDLL</sequence>
<protein>
    <recommendedName>
        <fullName evidence="4">DUF2125 domain-containing protein</fullName>
    </recommendedName>
</protein>
<evidence type="ECO:0000256" key="1">
    <source>
        <dbReference type="SAM" id="Phobius"/>
    </source>
</evidence>
<keyword evidence="1" id="KW-0812">Transmembrane</keyword>
<dbReference type="InterPro" id="IPR018666">
    <property type="entry name" value="DUF2125"/>
</dbReference>
<dbReference type="Pfam" id="PF09898">
    <property type="entry name" value="DUF2125"/>
    <property type="match status" value="1"/>
</dbReference>
<feature type="transmembrane region" description="Helical" evidence="1">
    <location>
        <begin position="7"/>
        <end position="29"/>
    </location>
</feature>
<evidence type="ECO:0000313" key="3">
    <source>
        <dbReference type="Proteomes" id="UP000194639"/>
    </source>
</evidence>
<accession>A0A251ZYN5</accession>
<dbReference type="EMBL" id="JOMO01000052">
    <property type="protein sequence ID" value="OUI79764.1"/>
    <property type="molecule type" value="Genomic_DNA"/>
</dbReference>